<keyword evidence="6" id="KW-0547">Nucleotide-binding</keyword>
<dbReference type="Gene3D" id="1.20.1560.10">
    <property type="entry name" value="ABC transporter type 1, transmembrane domain"/>
    <property type="match status" value="2"/>
</dbReference>
<dbReference type="InterPro" id="IPR044746">
    <property type="entry name" value="ABCC_6TM_D1"/>
</dbReference>
<dbReference type="GO" id="GO:0005886">
    <property type="term" value="C:plasma membrane"/>
    <property type="evidence" value="ECO:0007669"/>
    <property type="project" value="UniProtKB-SubCell"/>
</dbReference>
<sequence length="1466" mass="161265">MVVNAGFLSCQQEDNSFHIPVRSCRDGFDFPLLFEEIILEVLPLGLILAIVPFRLWHLFRKQRKVVTSWLLWGKLTTWAILGAVQLALTALWSLPTANRTQASIAVNAVAVVGILFLSLLSYAEHNFSVTPSLLLNVYLSISLLLDIAKARTLWLRELAGANGTIAILTSVAVGVKVLLLLLETVEKRRILKHGCEEYPPEATGGLFNKSFFWWLNPLFKAGFSRLLTVDNLFILDKQLGSKQLHEALETVWNNGSKSSLLLDTFKTFKWQLLSAVPPRVCLAALNICQPLLLHRSLSFSMEPKTHATNKIGYALIGAYILVYLGMAITMGQYQHMTYRAITMVRGAIVSMVYRKASTLGVEDADPASSLTLMSADIERIVQGWQTMHDIWGNALEIALAIFLLEQQLGVAAVVAVAVAILALVGSLISLAFVVSRQAMWLEAIERRISSTASMLASMKGIKMLGLSDLLMKSIYNLRFDELSISKNFRKLLVWNMAFAWTTRIFAPIFTFGAYVGISHRNGNDAALNTSTVYTSLSLFALLSDPLLNLVMALMTFFGSIGSFKRVQEFLEKKGHVDFRDKSQPLHLEPVQESKQLAFVEDSETLADESSSSKLSEKASSLCEDMITIKNGAFGWDAQKEPLLKNLTVMIPRRAFAMLVGSSGCGKSTLLKAILGEVPCLDGIIRLSSESVAYCDQTPWHMNGTIKQGIVAMSGLDEDWYLSVIRACALVEDFEQMPRGDRTVIGSKGIALSGGQSQRIALARAVYARKDVIILDDVFSSLDATTEEHIFQCLVGTQGLLRAIGSTVLLSSSSVKRVPSADHTIVLGDDGHILEQGSFKALDLAGGYISSFGLGLPEPSDTTERLDNAEKTNIQATSTEKPDDSKAENPGSSGDIAIYLYYIRSIGWVPTIVFAVAITGFVFCISFPSIWMNWWASANEAEPGKHTGYYLGIYAMLGAVGMISLVIGCWQMFITMVPNSGESFHRKLLKTVLSAPMLYFSTTDSGAILNRFSQDLQLIDMELPVAAINAFVTFVLCICQMVFIGIASKYAAISFPAVILAVYCIQKVYLRTSRQLRFLDLEAKAPLYSHFSDCLSGLVTLRAFGWQQALEEKNQELLDYSQRPFYLLYAIQRWLTLTLDLVVAGIAVLLIVLVVVLRGSMSAGYVGVALLNVILFSQSIKLLVTFWTNLETHIGSILRVKMFAENVPSEDLPTEKDDLPPDWPSQGNVIFNSVGAEYRASEPVLSGVSLSIQAGEKVGICGRTGSGKTSLLMSIFRMVELSSGSILIDGVDISTVPRQEIRARVNGVAQNPLLIRGSVRENIDPTRCHTDKTIMEALKSVQLSTKVQENGGLDTDVDELFLSHGQKQLFCLARAILRQGNILVLDEATSSVDTVTDEIMQLVIREKFSNHTIITITHKLETILDYDKVIVLEAGRLVESGNPHALLASDTSHFSKLYASSMVEEAV</sequence>
<evidence type="ECO:0000313" key="14">
    <source>
        <dbReference type="EMBL" id="KAB8077358.1"/>
    </source>
</evidence>
<feature type="domain" description="ABC transporter" evidence="12">
    <location>
        <begin position="1228"/>
        <end position="1458"/>
    </location>
</feature>
<dbReference type="InterPro" id="IPR003439">
    <property type="entry name" value="ABC_transporter-like_ATP-bd"/>
</dbReference>
<keyword evidence="4" id="KW-1003">Cell membrane</keyword>
<feature type="transmembrane region" description="Helical" evidence="11">
    <location>
        <begin position="1049"/>
        <end position="1069"/>
    </location>
</feature>
<evidence type="ECO:0000256" key="5">
    <source>
        <dbReference type="ARBA" id="ARBA00022692"/>
    </source>
</evidence>
<dbReference type="InterPro" id="IPR044726">
    <property type="entry name" value="ABCC_6TM_D2"/>
</dbReference>
<dbReference type="PROSITE" id="PS50893">
    <property type="entry name" value="ABC_TRANSPORTER_2"/>
    <property type="match status" value="2"/>
</dbReference>
<dbReference type="Pfam" id="PF00664">
    <property type="entry name" value="ABC_membrane"/>
    <property type="match status" value="2"/>
</dbReference>
<evidence type="ECO:0000313" key="15">
    <source>
        <dbReference type="Proteomes" id="UP000326565"/>
    </source>
</evidence>
<feature type="transmembrane region" description="Helical" evidence="11">
    <location>
        <begin position="907"/>
        <end position="930"/>
    </location>
</feature>
<organism evidence="14 15">
    <name type="scientific">Aspergillus leporis</name>
    <dbReference type="NCBI Taxonomy" id="41062"/>
    <lineage>
        <taxon>Eukaryota</taxon>
        <taxon>Fungi</taxon>
        <taxon>Dikarya</taxon>
        <taxon>Ascomycota</taxon>
        <taxon>Pezizomycotina</taxon>
        <taxon>Eurotiomycetes</taxon>
        <taxon>Eurotiomycetidae</taxon>
        <taxon>Eurotiales</taxon>
        <taxon>Aspergillaceae</taxon>
        <taxon>Aspergillus</taxon>
        <taxon>Aspergillus subgen. Circumdati</taxon>
    </lineage>
</organism>
<evidence type="ECO:0000256" key="3">
    <source>
        <dbReference type="ARBA" id="ARBA00022448"/>
    </source>
</evidence>
<dbReference type="EMBL" id="ML732169">
    <property type="protein sequence ID" value="KAB8077358.1"/>
    <property type="molecule type" value="Genomic_DNA"/>
</dbReference>
<evidence type="ECO:0000256" key="11">
    <source>
        <dbReference type="SAM" id="Phobius"/>
    </source>
</evidence>
<keyword evidence="9 11" id="KW-0472">Membrane</keyword>
<evidence type="ECO:0000256" key="6">
    <source>
        <dbReference type="ARBA" id="ARBA00022741"/>
    </source>
</evidence>
<dbReference type="SUPFAM" id="SSF90123">
    <property type="entry name" value="ABC transporter transmembrane region"/>
    <property type="match status" value="2"/>
</dbReference>
<dbReference type="FunFam" id="3.40.50.300:FF:001854">
    <property type="entry name" value="ABC multidrug transporter (Eurofung)"/>
    <property type="match status" value="1"/>
</dbReference>
<keyword evidence="15" id="KW-1185">Reference proteome</keyword>
<reference evidence="14 15" key="1">
    <citation type="submission" date="2019-04" db="EMBL/GenBank/DDBJ databases">
        <title>Friends and foes A comparative genomics study of 23 Aspergillus species from section Flavi.</title>
        <authorList>
            <consortium name="DOE Joint Genome Institute"/>
            <person name="Kjaerbolling I."/>
            <person name="Vesth T."/>
            <person name="Frisvad J.C."/>
            <person name="Nybo J.L."/>
            <person name="Theobald S."/>
            <person name="Kildgaard S."/>
            <person name="Isbrandt T."/>
            <person name="Kuo A."/>
            <person name="Sato A."/>
            <person name="Lyhne E.K."/>
            <person name="Kogle M.E."/>
            <person name="Wiebenga A."/>
            <person name="Kun R.S."/>
            <person name="Lubbers R.J."/>
            <person name="Makela M.R."/>
            <person name="Barry K."/>
            <person name="Chovatia M."/>
            <person name="Clum A."/>
            <person name="Daum C."/>
            <person name="Haridas S."/>
            <person name="He G."/>
            <person name="LaButti K."/>
            <person name="Lipzen A."/>
            <person name="Mondo S."/>
            <person name="Riley R."/>
            <person name="Salamov A."/>
            <person name="Simmons B.A."/>
            <person name="Magnuson J.K."/>
            <person name="Henrissat B."/>
            <person name="Mortensen U.H."/>
            <person name="Larsen T.O."/>
            <person name="Devries R.P."/>
            <person name="Grigoriev I.V."/>
            <person name="Machida M."/>
            <person name="Baker S.E."/>
            <person name="Andersen M.R."/>
        </authorList>
    </citation>
    <scope>NUCLEOTIDE SEQUENCE [LARGE SCALE GENOMIC DNA]</scope>
    <source>
        <strain evidence="14 15">CBS 151.66</strain>
    </source>
</reference>
<evidence type="ECO:0000259" key="12">
    <source>
        <dbReference type="PROSITE" id="PS50893"/>
    </source>
</evidence>
<keyword evidence="3" id="KW-0813">Transport</keyword>
<dbReference type="GO" id="GO:0140359">
    <property type="term" value="F:ABC-type transporter activity"/>
    <property type="evidence" value="ECO:0007669"/>
    <property type="project" value="InterPro"/>
</dbReference>
<dbReference type="InterPro" id="IPR011527">
    <property type="entry name" value="ABC1_TM_dom"/>
</dbReference>
<gene>
    <name evidence="14" type="ORF">BDV29DRAFT_188703</name>
</gene>
<dbReference type="CDD" id="cd18579">
    <property type="entry name" value="ABC_6TM_ABCC_D1"/>
    <property type="match status" value="1"/>
</dbReference>
<feature type="domain" description="ABC transmembrane type-1" evidence="13">
    <location>
        <begin position="280"/>
        <end position="556"/>
    </location>
</feature>
<evidence type="ECO:0000256" key="1">
    <source>
        <dbReference type="ARBA" id="ARBA00004651"/>
    </source>
</evidence>
<evidence type="ECO:0000256" key="2">
    <source>
        <dbReference type="ARBA" id="ARBA00009726"/>
    </source>
</evidence>
<feature type="transmembrane region" description="Helical" evidence="11">
    <location>
        <begin position="69"/>
        <end position="92"/>
    </location>
</feature>
<dbReference type="CDD" id="cd03244">
    <property type="entry name" value="ABCC_MRP_domain2"/>
    <property type="match status" value="1"/>
</dbReference>
<feature type="transmembrane region" description="Helical" evidence="11">
    <location>
        <begin position="1022"/>
        <end position="1043"/>
    </location>
</feature>
<feature type="domain" description="ABC transmembrane type-1" evidence="13">
    <location>
        <begin position="908"/>
        <end position="1191"/>
    </location>
</feature>
<evidence type="ECO:0000256" key="9">
    <source>
        <dbReference type="ARBA" id="ARBA00023136"/>
    </source>
</evidence>
<dbReference type="Proteomes" id="UP000326565">
    <property type="component" value="Unassembled WGS sequence"/>
</dbReference>
<comment type="similarity">
    <text evidence="2">Belongs to the ABC transporter superfamily. ABCC family. Conjugate transporter (TC 3.A.1.208) subfamily.</text>
</comment>
<dbReference type="SMART" id="SM00382">
    <property type="entry name" value="AAA"/>
    <property type="match status" value="2"/>
</dbReference>
<dbReference type="Pfam" id="PF24357">
    <property type="entry name" value="TMD0_ABC"/>
    <property type="match status" value="1"/>
</dbReference>
<feature type="transmembrane region" description="Helical" evidence="11">
    <location>
        <begin position="104"/>
        <end position="123"/>
    </location>
</feature>
<keyword evidence="10" id="KW-0325">Glycoprotein</keyword>
<dbReference type="SUPFAM" id="SSF52540">
    <property type="entry name" value="P-loop containing nucleoside triphosphate hydrolases"/>
    <property type="match status" value="2"/>
</dbReference>
<feature type="transmembrane region" description="Helical" evidence="11">
    <location>
        <begin position="311"/>
        <end position="330"/>
    </location>
</feature>
<evidence type="ECO:0000256" key="7">
    <source>
        <dbReference type="ARBA" id="ARBA00022840"/>
    </source>
</evidence>
<dbReference type="Pfam" id="PF00005">
    <property type="entry name" value="ABC_tran"/>
    <property type="match status" value="2"/>
</dbReference>
<dbReference type="Gene3D" id="3.40.50.300">
    <property type="entry name" value="P-loop containing nucleotide triphosphate hydrolases"/>
    <property type="match status" value="2"/>
</dbReference>
<keyword evidence="5 11" id="KW-0812">Transmembrane</keyword>
<keyword evidence="8 11" id="KW-1133">Transmembrane helix</keyword>
<feature type="transmembrane region" description="Helical" evidence="11">
    <location>
        <begin position="537"/>
        <end position="563"/>
    </location>
</feature>
<dbReference type="InterPro" id="IPR056227">
    <property type="entry name" value="TMD0_ABC"/>
</dbReference>
<dbReference type="FunFam" id="3.40.50.300:FF:000838">
    <property type="entry name" value="ABC multidrug transporter (Eurofung)"/>
    <property type="match status" value="1"/>
</dbReference>
<dbReference type="GO" id="GO:0016887">
    <property type="term" value="F:ATP hydrolysis activity"/>
    <property type="evidence" value="ECO:0007669"/>
    <property type="project" value="InterPro"/>
</dbReference>
<dbReference type="CDD" id="cd18580">
    <property type="entry name" value="ABC_6TM_ABCC_D2"/>
    <property type="match status" value="1"/>
</dbReference>
<dbReference type="InterPro" id="IPR050173">
    <property type="entry name" value="ABC_transporter_C-like"/>
</dbReference>
<comment type="subcellular location">
    <subcellularLocation>
        <location evidence="1">Cell membrane</location>
        <topology evidence="1">Multi-pass membrane protein</topology>
    </subcellularLocation>
</comment>
<feature type="transmembrane region" description="Helical" evidence="11">
    <location>
        <begin position="37"/>
        <end position="57"/>
    </location>
</feature>
<dbReference type="OrthoDB" id="6500128at2759"/>
<dbReference type="InterPro" id="IPR003593">
    <property type="entry name" value="AAA+_ATPase"/>
</dbReference>
<feature type="transmembrane region" description="Helical" evidence="11">
    <location>
        <begin position="950"/>
        <end position="976"/>
    </location>
</feature>
<evidence type="ECO:0000256" key="4">
    <source>
        <dbReference type="ARBA" id="ARBA00022475"/>
    </source>
</evidence>
<dbReference type="InterPro" id="IPR017871">
    <property type="entry name" value="ABC_transporter-like_CS"/>
</dbReference>
<dbReference type="InterPro" id="IPR027417">
    <property type="entry name" value="P-loop_NTPase"/>
</dbReference>
<proteinExistence type="inferred from homology"/>
<evidence type="ECO:0000259" key="13">
    <source>
        <dbReference type="PROSITE" id="PS50929"/>
    </source>
</evidence>
<dbReference type="PANTHER" id="PTHR24223:SF269">
    <property type="entry name" value="ABC MULTIDRUG TRANSPORTER (EUROFUNG)-RELATED"/>
    <property type="match status" value="1"/>
</dbReference>
<feature type="domain" description="ABC transporter" evidence="12">
    <location>
        <begin position="626"/>
        <end position="854"/>
    </location>
</feature>
<dbReference type="FunFam" id="1.20.1560.10:FF:000066">
    <property type="entry name" value="ABC multidrug transporter (Eurofung)"/>
    <property type="match status" value="1"/>
</dbReference>
<dbReference type="FunFam" id="1.20.1560.10:FF:000055">
    <property type="entry name" value="ABC multidrug transporter (Eurofung)"/>
    <property type="match status" value="1"/>
</dbReference>
<feature type="transmembrane region" description="Helical" evidence="11">
    <location>
        <begin position="492"/>
        <end position="517"/>
    </location>
</feature>
<feature type="transmembrane region" description="Helical" evidence="11">
    <location>
        <begin position="160"/>
        <end position="182"/>
    </location>
</feature>
<dbReference type="PANTHER" id="PTHR24223">
    <property type="entry name" value="ATP-BINDING CASSETTE SUB-FAMILY C"/>
    <property type="match status" value="1"/>
</dbReference>
<evidence type="ECO:0000256" key="8">
    <source>
        <dbReference type="ARBA" id="ARBA00022989"/>
    </source>
</evidence>
<dbReference type="PROSITE" id="PS00211">
    <property type="entry name" value="ABC_TRANSPORTER_1"/>
    <property type="match status" value="2"/>
</dbReference>
<feature type="transmembrane region" description="Helical" evidence="11">
    <location>
        <begin position="1133"/>
        <end position="1156"/>
    </location>
</feature>
<evidence type="ECO:0000256" key="10">
    <source>
        <dbReference type="ARBA" id="ARBA00023180"/>
    </source>
</evidence>
<dbReference type="PROSITE" id="PS50929">
    <property type="entry name" value="ABC_TM1F"/>
    <property type="match status" value="2"/>
</dbReference>
<protein>
    <submittedName>
        <fullName evidence="14">Putative ABC multidrug transporter</fullName>
    </submittedName>
</protein>
<accession>A0A5N5X9E4</accession>
<feature type="transmembrane region" description="Helical" evidence="11">
    <location>
        <begin position="135"/>
        <end position="154"/>
    </location>
</feature>
<dbReference type="GO" id="GO:0005524">
    <property type="term" value="F:ATP binding"/>
    <property type="evidence" value="ECO:0007669"/>
    <property type="project" value="UniProtKB-KW"/>
</dbReference>
<dbReference type="InterPro" id="IPR036640">
    <property type="entry name" value="ABC1_TM_sf"/>
</dbReference>
<name>A0A5N5X9E4_9EURO</name>
<keyword evidence="7" id="KW-0067">ATP-binding</keyword>
<feature type="transmembrane region" description="Helical" evidence="11">
    <location>
        <begin position="408"/>
        <end position="432"/>
    </location>
</feature>